<dbReference type="Proteomes" id="UP001194746">
    <property type="component" value="Unassembled WGS sequence"/>
</dbReference>
<dbReference type="EMBL" id="VCAU01000115">
    <property type="protein sequence ID" value="KAF9884666.1"/>
    <property type="molecule type" value="Genomic_DNA"/>
</dbReference>
<reference evidence="2" key="1">
    <citation type="journal article" date="2019" name="Beilstein J. Org. Chem.">
        <title>Nanangenines: drimane sesquiterpenoids as the dominant metabolite cohort of a novel Australian fungus, Aspergillus nanangensis.</title>
        <authorList>
            <person name="Lacey H.J."/>
            <person name="Gilchrist C.L.M."/>
            <person name="Crombie A."/>
            <person name="Kalaitzis J.A."/>
            <person name="Vuong D."/>
            <person name="Rutledge P.J."/>
            <person name="Turner P."/>
            <person name="Pitt J.I."/>
            <person name="Lacey E."/>
            <person name="Chooi Y.H."/>
            <person name="Piggott A.M."/>
        </authorList>
    </citation>
    <scope>NUCLEOTIDE SEQUENCE</scope>
    <source>
        <strain evidence="2">MST-FP2251</strain>
    </source>
</reference>
<dbReference type="Gene3D" id="3.40.462.20">
    <property type="match status" value="1"/>
</dbReference>
<proteinExistence type="predicted"/>
<gene>
    <name evidence="2" type="ORF">FE257_001359</name>
</gene>
<evidence type="ECO:0000313" key="3">
    <source>
        <dbReference type="Proteomes" id="UP001194746"/>
    </source>
</evidence>
<accession>A0AAD4GPP5</accession>
<protein>
    <recommendedName>
        <fullName evidence="1">Berberine/berberine-like domain-containing protein</fullName>
    </recommendedName>
</protein>
<reference evidence="2" key="2">
    <citation type="submission" date="2020-02" db="EMBL/GenBank/DDBJ databases">
        <authorList>
            <person name="Gilchrist C.L.M."/>
            <person name="Chooi Y.-H."/>
        </authorList>
    </citation>
    <scope>NUCLEOTIDE SEQUENCE</scope>
    <source>
        <strain evidence="2">MST-FP2251</strain>
    </source>
</reference>
<organism evidence="2 3">
    <name type="scientific">Aspergillus nanangensis</name>
    <dbReference type="NCBI Taxonomy" id="2582783"/>
    <lineage>
        <taxon>Eukaryota</taxon>
        <taxon>Fungi</taxon>
        <taxon>Dikarya</taxon>
        <taxon>Ascomycota</taxon>
        <taxon>Pezizomycotina</taxon>
        <taxon>Eurotiomycetes</taxon>
        <taxon>Eurotiomycetidae</taxon>
        <taxon>Eurotiales</taxon>
        <taxon>Aspergillaceae</taxon>
        <taxon>Aspergillus</taxon>
        <taxon>Aspergillus subgen. Circumdati</taxon>
    </lineage>
</organism>
<sequence length="240" mass="26484">MATSMLSHTQAEASMRPILDFAKDVGVTSNQSLSSFPRFKEFMQDLVKRTTSSVDRVVQNIAMSSCIVPLGNFQGMANKTTLTEALNNIALAGGDPSVPPIFLVCITAPSLYTRRLPETDQKGGPGYSSVTPAWRDGLWHVIYVQSWPEELDPSAVENIWEETSETMNILRHLTPGGGAYQNEAGAFEPDPVGAFWGMDNYARLSRIKKDLDPENVLTVHQGVGWKKQDPRYTCYPKVSA</sequence>
<dbReference type="GO" id="GO:0016491">
    <property type="term" value="F:oxidoreductase activity"/>
    <property type="evidence" value="ECO:0007669"/>
    <property type="project" value="InterPro"/>
</dbReference>
<dbReference type="Gene3D" id="3.30.465.10">
    <property type="match status" value="1"/>
</dbReference>
<evidence type="ECO:0000313" key="2">
    <source>
        <dbReference type="EMBL" id="KAF9884666.1"/>
    </source>
</evidence>
<evidence type="ECO:0000259" key="1">
    <source>
        <dbReference type="Pfam" id="PF08031"/>
    </source>
</evidence>
<keyword evidence="3" id="KW-1185">Reference proteome</keyword>
<dbReference type="InterPro" id="IPR016169">
    <property type="entry name" value="FAD-bd_PCMH_sub2"/>
</dbReference>
<comment type="caution">
    <text evidence="2">The sequence shown here is derived from an EMBL/GenBank/DDBJ whole genome shotgun (WGS) entry which is preliminary data.</text>
</comment>
<dbReference type="InterPro" id="IPR012951">
    <property type="entry name" value="BBE"/>
</dbReference>
<dbReference type="Pfam" id="PF08031">
    <property type="entry name" value="BBE"/>
    <property type="match status" value="1"/>
</dbReference>
<dbReference type="AlphaFoldDB" id="A0AAD4GPP5"/>
<dbReference type="GO" id="GO:0050660">
    <property type="term" value="F:flavin adenine dinucleotide binding"/>
    <property type="evidence" value="ECO:0007669"/>
    <property type="project" value="InterPro"/>
</dbReference>
<name>A0AAD4GPP5_ASPNN</name>
<feature type="domain" description="Berberine/berberine-like" evidence="1">
    <location>
        <begin position="179"/>
        <end position="223"/>
    </location>
</feature>